<organism evidence="5 6">
    <name type="scientific">Linnemannia gamsii</name>
    <dbReference type="NCBI Taxonomy" id="64522"/>
    <lineage>
        <taxon>Eukaryota</taxon>
        <taxon>Fungi</taxon>
        <taxon>Fungi incertae sedis</taxon>
        <taxon>Mucoromycota</taxon>
        <taxon>Mortierellomycotina</taxon>
        <taxon>Mortierellomycetes</taxon>
        <taxon>Mortierellales</taxon>
        <taxon>Mortierellaceae</taxon>
        <taxon>Linnemannia</taxon>
    </lineage>
</organism>
<evidence type="ECO:0000256" key="3">
    <source>
        <dbReference type="SAM" id="Phobius"/>
    </source>
</evidence>
<dbReference type="Gene3D" id="2.120.10.80">
    <property type="entry name" value="Kelch-type beta propeller"/>
    <property type="match status" value="1"/>
</dbReference>
<name>A0ABQ7JI49_9FUNG</name>
<keyword evidence="1" id="KW-0880">Kelch repeat</keyword>
<feature type="transmembrane region" description="Helical" evidence="3">
    <location>
        <begin position="274"/>
        <end position="296"/>
    </location>
</feature>
<dbReference type="InterPro" id="IPR056737">
    <property type="entry name" value="Beta-prop_ATRN-MKLN-like"/>
</dbReference>
<evidence type="ECO:0000313" key="5">
    <source>
        <dbReference type="EMBL" id="KAG0274197.1"/>
    </source>
</evidence>
<evidence type="ECO:0000313" key="6">
    <source>
        <dbReference type="Proteomes" id="UP001194696"/>
    </source>
</evidence>
<feature type="transmembrane region" description="Helical" evidence="3">
    <location>
        <begin position="303"/>
        <end position="323"/>
    </location>
</feature>
<feature type="domain" description="Attractin/MKLN-like beta-propeller" evidence="4">
    <location>
        <begin position="18"/>
        <end position="240"/>
    </location>
</feature>
<sequence>MLVTPDNRFLQIWNNVEPALSTYEINTDTWTAVKAINTNTTSLVNKPGFVALMDPTSTGTGTIYVPYGCQLTCVYNTITQTLKTTVTPFVVPTVDGGGLVGYTFVFSTLRQTMLFYGGYTSGTYAPSPNQDLWEYLPLQDTWSQLKPQGTGPGDINGHCFVETSDHTKMLVFGGSAATRSQDQNVTFSSSLYILNVQDLTWTRGADAPASQARKGHACATNGESLVVWGGVYGLGVNQVLMSNVPLIYHIPTNQWVHDFVVSTTATNNTTTSSLGGPIGGAIGGVIILAVIGFFFYRRLLLASWTNAIGVLLASWTNAIAVLLASWANAIGVLLASWTNAIAVLLQLAIPAQ</sequence>
<dbReference type="Proteomes" id="UP001194696">
    <property type="component" value="Unassembled WGS sequence"/>
</dbReference>
<feature type="transmembrane region" description="Helical" evidence="3">
    <location>
        <begin position="329"/>
        <end position="349"/>
    </location>
</feature>
<dbReference type="InterPro" id="IPR015915">
    <property type="entry name" value="Kelch-typ_b-propeller"/>
</dbReference>
<accession>A0ABQ7JI49</accession>
<dbReference type="EMBL" id="JAAAIM010002073">
    <property type="protein sequence ID" value="KAG0274197.1"/>
    <property type="molecule type" value="Genomic_DNA"/>
</dbReference>
<dbReference type="PANTHER" id="PTHR46093">
    <property type="entry name" value="ACYL-COA-BINDING DOMAIN-CONTAINING PROTEIN 5"/>
    <property type="match status" value="1"/>
</dbReference>
<gene>
    <name evidence="5" type="ORF">BGZ96_004440</name>
</gene>
<keyword evidence="6" id="KW-1185">Reference proteome</keyword>
<keyword evidence="2" id="KW-0677">Repeat</keyword>
<dbReference type="Pfam" id="PF24981">
    <property type="entry name" value="Beta-prop_ATRN-LZTR1"/>
    <property type="match status" value="1"/>
</dbReference>
<dbReference type="SUPFAM" id="SSF50965">
    <property type="entry name" value="Galactose oxidase, central domain"/>
    <property type="match status" value="1"/>
</dbReference>
<keyword evidence="3" id="KW-0812">Transmembrane</keyword>
<proteinExistence type="predicted"/>
<evidence type="ECO:0000256" key="1">
    <source>
        <dbReference type="ARBA" id="ARBA00022441"/>
    </source>
</evidence>
<keyword evidence="3" id="KW-1133">Transmembrane helix</keyword>
<protein>
    <recommendedName>
        <fullName evidence="4">Attractin/MKLN-like beta-propeller domain-containing protein</fullName>
    </recommendedName>
</protein>
<keyword evidence="3" id="KW-0472">Membrane</keyword>
<comment type="caution">
    <text evidence="5">The sequence shown here is derived from an EMBL/GenBank/DDBJ whole genome shotgun (WGS) entry which is preliminary data.</text>
</comment>
<reference evidence="5 6" key="1">
    <citation type="journal article" date="2020" name="Fungal Divers.">
        <title>Resolving the Mortierellaceae phylogeny through synthesis of multi-gene phylogenetics and phylogenomics.</title>
        <authorList>
            <person name="Vandepol N."/>
            <person name="Liber J."/>
            <person name="Desiro A."/>
            <person name="Na H."/>
            <person name="Kennedy M."/>
            <person name="Barry K."/>
            <person name="Grigoriev I.V."/>
            <person name="Miller A.N."/>
            <person name="O'Donnell K."/>
            <person name="Stajich J.E."/>
            <person name="Bonito G."/>
        </authorList>
    </citation>
    <scope>NUCLEOTIDE SEQUENCE [LARGE SCALE GENOMIC DNA]</scope>
    <source>
        <strain evidence="5 6">AD045</strain>
    </source>
</reference>
<evidence type="ECO:0000259" key="4">
    <source>
        <dbReference type="Pfam" id="PF24981"/>
    </source>
</evidence>
<evidence type="ECO:0000256" key="2">
    <source>
        <dbReference type="ARBA" id="ARBA00022737"/>
    </source>
</evidence>
<dbReference type="PANTHER" id="PTHR46093:SF18">
    <property type="entry name" value="FIBRONECTIN TYPE-III DOMAIN-CONTAINING PROTEIN"/>
    <property type="match status" value="1"/>
</dbReference>
<dbReference type="InterPro" id="IPR011043">
    <property type="entry name" value="Gal_Oxase/kelch_b-propeller"/>
</dbReference>